<evidence type="ECO:0000256" key="2">
    <source>
        <dbReference type="ARBA" id="ARBA00022670"/>
    </source>
</evidence>
<dbReference type="InterPro" id="IPR022684">
    <property type="entry name" value="Calpain_cysteine_protease"/>
</dbReference>
<dbReference type="Proteomes" id="UP001107558">
    <property type="component" value="Chromosome 4"/>
</dbReference>
<dbReference type="SUPFAM" id="SSF116846">
    <property type="entry name" value="MIT domain"/>
    <property type="match status" value="1"/>
</dbReference>
<sequence>MADVNCHKVLMKALDFDEAGDKEKAIEHYTMAVEMILSIEDKEKREKMNKFARQALDRAEELKGIKKNLSDGSPSKSLPIQQHKTTTSIVSPTINAPNKVTIPTHSPKLEITRDRGGYSMEEKKVLEKTSLINSRIYVPFLEVDAKERFNFPLPFTDKDGMLELAPKQKRDFHKWMRISEICEYPTIITGAYPDFQAIKQTVVSDCSFVSSLTVAALYEKKFNRRILTSIIYPRNSKDEPVYNPSGKYTVKLHVNGIARKVVIDDYLPVGRYNQLLCSFSNNKCEFWVSLLEKAYLKLMGGFDFPGSNSNIDAYALTGWIPERISIRKNDSDFNANAVFDRLKEGFHNGRCLITVATGELTDAECDRTGLVSTHAFAVINLAEVDGIKLLMLKNPWSHLRWKGNYSEKDSRWTPELQKILNYDPKIAQSIDNGIFWIDYHSLINFFDVFYLNWDPELFKYTYCTHKCWQSGVGPVKDAYTVGDNPQFSLSVPAGRGSVYVLLTRHITTIEDFRENNEYITLLVYHHKNGKRIYYPHDPAPYIDGIRINSPHYLCKIRLDPNQARKYTLVVSQYEKSTTIFYTLRAYCREPFELKSLDQHWLTNLQLTGEWSALNNTAGGCQNHKTYRFNPLYKIILANDGNLVVELRAPKVFQVGMELTIKELEDQSITAPFISKSTDSFRSGFCVLDLENLPAGTYYVRPATYLPNQEAPFFLKVKSNVKLQIEKEN</sequence>
<evidence type="ECO:0000259" key="8">
    <source>
        <dbReference type="PROSITE" id="PS50203"/>
    </source>
</evidence>
<dbReference type="SMART" id="SM00745">
    <property type="entry name" value="MIT"/>
    <property type="match status" value="1"/>
</dbReference>
<evidence type="ECO:0000256" key="6">
    <source>
        <dbReference type="PROSITE-ProRule" id="PRU00239"/>
    </source>
</evidence>
<dbReference type="Pfam" id="PF01067">
    <property type="entry name" value="Calpain_III"/>
    <property type="match status" value="1"/>
</dbReference>
<dbReference type="Gene3D" id="3.90.70.10">
    <property type="entry name" value="Cysteine proteinases"/>
    <property type="match status" value="1"/>
</dbReference>
<dbReference type="InterPro" id="IPR038765">
    <property type="entry name" value="Papain-like_cys_pep_sf"/>
</dbReference>
<dbReference type="InterPro" id="IPR036213">
    <property type="entry name" value="Calpain_III_sf"/>
</dbReference>
<evidence type="ECO:0000313" key="10">
    <source>
        <dbReference type="Proteomes" id="UP001107558"/>
    </source>
</evidence>
<organism evidence="9 10">
    <name type="scientific">Polypedilum vanderplanki</name>
    <name type="common">Sleeping chironomid midge</name>
    <dbReference type="NCBI Taxonomy" id="319348"/>
    <lineage>
        <taxon>Eukaryota</taxon>
        <taxon>Metazoa</taxon>
        <taxon>Ecdysozoa</taxon>
        <taxon>Arthropoda</taxon>
        <taxon>Hexapoda</taxon>
        <taxon>Insecta</taxon>
        <taxon>Pterygota</taxon>
        <taxon>Neoptera</taxon>
        <taxon>Endopterygota</taxon>
        <taxon>Diptera</taxon>
        <taxon>Nematocera</taxon>
        <taxon>Chironomoidea</taxon>
        <taxon>Chironomidae</taxon>
        <taxon>Chironominae</taxon>
        <taxon>Polypedilum</taxon>
        <taxon>Polypedilum</taxon>
    </lineage>
</organism>
<dbReference type="Gene3D" id="2.60.120.380">
    <property type="match status" value="2"/>
</dbReference>
<dbReference type="PANTHER" id="PTHR46143:SF1">
    <property type="entry name" value="CALPAIN-7"/>
    <property type="match status" value="1"/>
</dbReference>
<name>A0A9J6BDH5_POLVA</name>
<dbReference type="InterPro" id="IPR022683">
    <property type="entry name" value="Calpain_III"/>
</dbReference>
<evidence type="ECO:0000256" key="5">
    <source>
        <dbReference type="PIRSR" id="PIRSR622684-1"/>
    </source>
</evidence>
<proteinExistence type="inferred from homology"/>
<dbReference type="SUPFAM" id="SSF49758">
    <property type="entry name" value="Calpain large subunit, middle domain (domain III)"/>
    <property type="match status" value="2"/>
</dbReference>
<evidence type="ECO:0000256" key="4">
    <source>
        <dbReference type="ARBA" id="ARBA00022807"/>
    </source>
</evidence>
<dbReference type="InterPro" id="IPR001300">
    <property type="entry name" value="Peptidase_C2_calpain_cat"/>
</dbReference>
<gene>
    <name evidence="9" type="ORF">PVAND_015873</name>
</gene>
<feature type="region of interest" description="Disordered" evidence="7">
    <location>
        <begin position="65"/>
        <end position="87"/>
    </location>
</feature>
<keyword evidence="4 6" id="KW-0788">Thiol protease</keyword>
<dbReference type="InterPro" id="IPR051297">
    <property type="entry name" value="PalB/RIM13"/>
</dbReference>
<dbReference type="OrthoDB" id="167576at2759"/>
<dbReference type="SMART" id="SM00230">
    <property type="entry name" value="CysPc"/>
    <property type="match status" value="1"/>
</dbReference>
<dbReference type="SUPFAM" id="SSF54001">
    <property type="entry name" value="Cysteine proteinases"/>
    <property type="match status" value="1"/>
</dbReference>
<dbReference type="PANTHER" id="PTHR46143">
    <property type="entry name" value="CALPAIN-7"/>
    <property type="match status" value="1"/>
</dbReference>
<feature type="active site" evidence="5 6">
    <location>
        <position position="206"/>
    </location>
</feature>
<keyword evidence="3 6" id="KW-0378">Hydrolase</keyword>
<dbReference type="SMART" id="SM00720">
    <property type="entry name" value="calpain_III"/>
    <property type="match status" value="1"/>
</dbReference>
<reference evidence="9" key="1">
    <citation type="submission" date="2021-03" db="EMBL/GenBank/DDBJ databases">
        <title>Chromosome level genome of the anhydrobiotic midge Polypedilum vanderplanki.</title>
        <authorList>
            <person name="Yoshida Y."/>
            <person name="Kikawada T."/>
            <person name="Gusev O."/>
        </authorList>
    </citation>
    <scope>NUCLEOTIDE SEQUENCE</scope>
    <source>
        <strain evidence="9">NIAS01</strain>
        <tissue evidence="9">Whole body or cell culture</tissue>
    </source>
</reference>
<keyword evidence="2 6" id="KW-0645">Protease</keyword>
<dbReference type="InterPro" id="IPR022682">
    <property type="entry name" value="Calpain_domain_III"/>
</dbReference>
<dbReference type="Pfam" id="PF00648">
    <property type="entry name" value="Peptidase_C2"/>
    <property type="match status" value="1"/>
</dbReference>
<keyword evidence="10" id="KW-1185">Reference proteome</keyword>
<feature type="compositionally biased region" description="Polar residues" evidence="7">
    <location>
        <begin position="70"/>
        <end position="87"/>
    </location>
</feature>
<dbReference type="EMBL" id="JADBJN010000004">
    <property type="protein sequence ID" value="KAG5667908.1"/>
    <property type="molecule type" value="Genomic_DNA"/>
</dbReference>
<accession>A0A9J6BDH5</accession>
<dbReference type="PRINTS" id="PR00704">
    <property type="entry name" value="CALPAIN"/>
</dbReference>
<evidence type="ECO:0000256" key="7">
    <source>
        <dbReference type="SAM" id="MobiDB-lite"/>
    </source>
</evidence>
<dbReference type="InterPro" id="IPR036181">
    <property type="entry name" value="MIT_dom_sf"/>
</dbReference>
<dbReference type="GO" id="GO:0004198">
    <property type="term" value="F:calcium-dependent cysteine-type endopeptidase activity"/>
    <property type="evidence" value="ECO:0007669"/>
    <property type="project" value="InterPro"/>
</dbReference>
<dbReference type="InterPro" id="IPR007330">
    <property type="entry name" value="MIT_dom"/>
</dbReference>
<protein>
    <recommendedName>
        <fullName evidence="8">Calpain catalytic domain-containing protein</fullName>
    </recommendedName>
</protein>
<feature type="domain" description="Calpain catalytic" evidence="8">
    <location>
        <begin position="174"/>
        <end position="455"/>
    </location>
</feature>
<dbReference type="AlphaFoldDB" id="A0A9J6BDH5"/>
<dbReference type="GO" id="GO:0006508">
    <property type="term" value="P:proteolysis"/>
    <property type="evidence" value="ECO:0007669"/>
    <property type="project" value="UniProtKB-KW"/>
</dbReference>
<feature type="active site" evidence="5 6">
    <location>
        <position position="374"/>
    </location>
</feature>
<comment type="similarity">
    <text evidence="1">Belongs to the peptidase C2 family.</text>
</comment>
<dbReference type="Gene3D" id="1.20.58.80">
    <property type="entry name" value="Phosphotransferase system, lactose/cellobiose-type IIA subunit"/>
    <property type="match status" value="1"/>
</dbReference>
<comment type="caution">
    <text evidence="9">The sequence shown here is derived from an EMBL/GenBank/DDBJ whole genome shotgun (WGS) entry which is preliminary data.</text>
</comment>
<dbReference type="Pfam" id="PF04212">
    <property type="entry name" value="MIT"/>
    <property type="match status" value="1"/>
</dbReference>
<feature type="active site" evidence="5 6">
    <location>
        <position position="394"/>
    </location>
</feature>
<dbReference type="PROSITE" id="PS50203">
    <property type="entry name" value="CALPAIN_CAT"/>
    <property type="match status" value="1"/>
</dbReference>
<evidence type="ECO:0000256" key="1">
    <source>
        <dbReference type="ARBA" id="ARBA00007623"/>
    </source>
</evidence>
<evidence type="ECO:0000256" key="3">
    <source>
        <dbReference type="ARBA" id="ARBA00022801"/>
    </source>
</evidence>
<evidence type="ECO:0000313" key="9">
    <source>
        <dbReference type="EMBL" id="KAG5667908.1"/>
    </source>
</evidence>
<dbReference type="CDD" id="cd00044">
    <property type="entry name" value="CysPc"/>
    <property type="match status" value="1"/>
</dbReference>